<accession>A0A255NLJ0</accession>
<comment type="caution">
    <text evidence="2">The sequence shown here is derived from an EMBL/GenBank/DDBJ whole genome shotgun (WGS) entry which is preliminary data.</text>
</comment>
<proteinExistence type="predicted"/>
<dbReference type="Pfam" id="PF10135">
    <property type="entry name" value="Rod-binding"/>
    <property type="match status" value="1"/>
</dbReference>
<evidence type="ECO:0000313" key="3">
    <source>
        <dbReference type="EMBL" id="RDY31766.1"/>
    </source>
</evidence>
<dbReference type="InterPro" id="IPR019301">
    <property type="entry name" value="Flagellar_prot_FlgJ_N"/>
</dbReference>
<dbReference type="RefSeq" id="WP_094377209.1">
    <property type="nucleotide sequence ID" value="NZ_NOKA02000010.1"/>
</dbReference>
<feature type="domain" description="Flagellar protein FlgJ N-terminal" evidence="1">
    <location>
        <begin position="55"/>
        <end position="105"/>
    </location>
</feature>
<keyword evidence="4" id="KW-1185">Reference proteome</keyword>
<keyword evidence="2" id="KW-0966">Cell projection</keyword>
<evidence type="ECO:0000313" key="4">
    <source>
        <dbReference type="Proteomes" id="UP000216411"/>
    </source>
</evidence>
<evidence type="ECO:0000259" key="1">
    <source>
        <dbReference type="Pfam" id="PF10135"/>
    </source>
</evidence>
<organism evidence="2 5">
    <name type="scientific">Lachnotalea glycerini</name>
    <dbReference type="NCBI Taxonomy" id="1763509"/>
    <lineage>
        <taxon>Bacteria</taxon>
        <taxon>Bacillati</taxon>
        <taxon>Bacillota</taxon>
        <taxon>Clostridia</taxon>
        <taxon>Lachnospirales</taxon>
        <taxon>Lachnospiraceae</taxon>
        <taxon>Lachnotalea</taxon>
    </lineage>
</organism>
<reference evidence="3" key="3">
    <citation type="submission" date="2018-07" db="EMBL/GenBank/DDBJ databases">
        <authorList>
            <person name="Quirk P.G."/>
            <person name="Krulwich T.A."/>
        </authorList>
    </citation>
    <scope>NUCLEOTIDE SEQUENCE</scope>
    <source>
        <strain evidence="3">CCRI-19302</strain>
    </source>
</reference>
<reference evidence="3 4" key="1">
    <citation type="journal article" date="2017" name="Genome Announc.">
        <title>Draft Genome Sequence of a Sporulating and Motile Strain of Lachnotalea glycerini Isolated from Water in Quebec City, Canada.</title>
        <authorList>
            <person name="Maheux A.F."/>
            <person name="Boudreau D.K."/>
            <person name="Berube E."/>
            <person name="Boissinot M."/>
            <person name="Raymond F."/>
            <person name="Brodeur S."/>
            <person name="Corbeil J."/>
            <person name="Isabel S."/>
            <person name="Omar R.F."/>
            <person name="Bergeron M.G."/>
        </authorList>
    </citation>
    <scope>NUCLEOTIDE SEQUENCE [LARGE SCALE GENOMIC DNA]</scope>
    <source>
        <strain evidence="3 4">CCRI-19302</strain>
    </source>
</reference>
<dbReference type="AlphaFoldDB" id="A0A255NLJ0"/>
<sequence>MDGISSIYGAQYLNNTTASDKVEDSLSKDYSTSSDDELMNVCKQFEQYFVEQVFKEMKKMIPEEEDDSTSGVSTLDYFEDTLTQEYASMVTEKNELGIAQTLYDQMKINYNL</sequence>
<gene>
    <name evidence="2" type="ORF">C8E03_10581</name>
    <name evidence="3" type="ORF">CG710_007940</name>
</gene>
<evidence type="ECO:0000313" key="2">
    <source>
        <dbReference type="EMBL" id="PXV90174.1"/>
    </source>
</evidence>
<name>A0A255NLJ0_9FIRM</name>
<protein>
    <submittedName>
        <fullName evidence="2">Flagellar protein FlgJ</fullName>
    </submittedName>
</protein>
<dbReference type="EMBL" id="QICS01000005">
    <property type="protein sequence ID" value="PXV90174.1"/>
    <property type="molecule type" value="Genomic_DNA"/>
</dbReference>
<keyword evidence="2" id="KW-0282">Flagellum</keyword>
<dbReference type="EMBL" id="NOKA02000010">
    <property type="protein sequence ID" value="RDY31766.1"/>
    <property type="molecule type" value="Genomic_DNA"/>
</dbReference>
<dbReference type="Proteomes" id="UP000216411">
    <property type="component" value="Unassembled WGS sequence"/>
</dbReference>
<evidence type="ECO:0000313" key="5">
    <source>
        <dbReference type="Proteomes" id="UP000247523"/>
    </source>
</evidence>
<keyword evidence="2" id="KW-0969">Cilium</keyword>
<reference evidence="2 5" key="2">
    <citation type="submission" date="2018-05" db="EMBL/GenBank/DDBJ databases">
        <title>Genomic Encyclopedia of Type Strains, Phase IV (KMG-IV): sequencing the most valuable type-strain genomes for metagenomic binning, comparative biology and taxonomic classification.</title>
        <authorList>
            <person name="Goeker M."/>
        </authorList>
    </citation>
    <scope>NUCLEOTIDE SEQUENCE [LARGE SCALE GENOMIC DNA]</scope>
    <source>
        <strain evidence="2 5">DSM 28816</strain>
    </source>
</reference>
<dbReference type="Proteomes" id="UP000247523">
    <property type="component" value="Unassembled WGS sequence"/>
</dbReference>
<dbReference type="OrthoDB" id="9796740at2"/>